<evidence type="ECO:0000313" key="2">
    <source>
        <dbReference type="Proteomes" id="UP000291269"/>
    </source>
</evidence>
<protein>
    <submittedName>
        <fullName evidence="1">Uncharacterized protein</fullName>
    </submittedName>
</protein>
<comment type="caution">
    <text evidence="1">The sequence shown here is derived from an EMBL/GenBank/DDBJ whole genome shotgun (WGS) entry which is preliminary data.</text>
</comment>
<evidence type="ECO:0000313" key="1">
    <source>
        <dbReference type="EMBL" id="RXZ58361.1"/>
    </source>
</evidence>
<gene>
    <name evidence="1" type="ORF">ESZ91_08895</name>
</gene>
<keyword evidence="2" id="KW-1185">Reference proteome</keyword>
<accession>A0A4Q2K8M3</accession>
<proteinExistence type="predicted"/>
<reference evidence="1 2" key="1">
    <citation type="journal article" date="2019" name="Gut">
        <title>Antibiotics-induced monodominance of a novel gut bacterial order.</title>
        <authorList>
            <person name="Hildebrand F."/>
            <person name="Moitinho-Silva L."/>
            <person name="Blasche S."/>
            <person name="Jahn M.T."/>
            <person name="Gossmann T.I."/>
            <person name="Heuerta-Cepas J."/>
            <person name="Hercog R."/>
            <person name="Luetge M."/>
            <person name="Bahram M."/>
            <person name="Pryszlak A."/>
            <person name="Alves R.J."/>
            <person name="Waszak S.M."/>
            <person name="Zhu A."/>
            <person name="Ye L."/>
            <person name="Costea P.I."/>
            <person name="Aalvink S."/>
            <person name="Belzer C."/>
            <person name="Forslund S.K."/>
            <person name="Sunagawa S."/>
            <person name="Hentschel U."/>
            <person name="Merten C."/>
            <person name="Patil K.R."/>
            <person name="Benes V."/>
            <person name="Bork P."/>
        </authorList>
    </citation>
    <scope>NUCLEOTIDE SEQUENCE [LARGE SCALE GENOMIC DNA]</scope>
    <source>
        <strain evidence="1 2">HDS1380</strain>
    </source>
</reference>
<dbReference type="AlphaFoldDB" id="A0A4Q2K8M3"/>
<name>A0A4Q2K8M3_9FIRM</name>
<sequence length="64" mass="7346">MTENTIKEIVYDKKIGNTVYTVVVKPSVTAKTNIFDITKRIIEAYVEDMLSVKYNELAECSQKE</sequence>
<dbReference type="EMBL" id="SDOZ01000003">
    <property type="protein sequence ID" value="RXZ58361.1"/>
    <property type="molecule type" value="Genomic_DNA"/>
</dbReference>
<organism evidence="1 2">
    <name type="scientific">Candidatus Borkfalkia ceftriaxoniphila</name>
    <dbReference type="NCBI Taxonomy" id="2508949"/>
    <lineage>
        <taxon>Bacteria</taxon>
        <taxon>Bacillati</taxon>
        <taxon>Bacillota</taxon>
        <taxon>Clostridia</taxon>
        <taxon>Christensenellales</taxon>
        <taxon>Christensenellaceae</taxon>
        <taxon>Candidatus Borkfalkia</taxon>
    </lineage>
</organism>
<dbReference type="Proteomes" id="UP000291269">
    <property type="component" value="Unassembled WGS sequence"/>
</dbReference>